<gene>
    <name evidence="1" type="ORF">NDI56_00710</name>
</gene>
<sequence>MSRATSTVVDGTAFLLLVGAAITVVVNGAAVETATTENPAADRAELLATSTASVEYELAPPGDPPPWTTNATASHRRTAHGTVAELLGEAAMSRTSVGGKRLSTAGVGFERAVATTTRGRLRERGQRTAVRARWEPYRGAPVDAAMRVGPRPPPSAAVDAATVTVPSPAPSVRGAARPAAPVSGYDGVASLVAGAVVEGLFPPRRAQLALDGDYPGDRLMTRRYRRMGRLTDAGRLSADSSSASELNAKLRAALATRFERDMRTRFDSPAAAASAVRTGNVTVTVRTWSP</sequence>
<comment type="caution">
    <text evidence="1">The sequence shown here is derived from an EMBL/GenBank/DDBJ whole genome shotgun (WGS) entry which is preliminary data.</text>
</comment>
<accession>A0ABU2F6M5</accession>
<evidence type="ECO:0000313" key="1">
    <source>
        <dbReference type="EMBL" id="MDS0257923.1"/>
    </source>
</evidence>
<dbReference type="Pfam" id="PF23955">
    <property type="entry name" value="DUF7284"/>
    <property type="match status" value="1"/>
</dbReference>
<dbReference type="RefSeq" id="WP_310917486.1">
    <property type="nucleotide sequence ID" value="NZ_JAMQON010000001.1"/>
</dbReference>
<dbReference type="InterPro" id="IPR055708">
    <property type="entry name" value="DUF7284"/>
</dbReference>
<reference evidence="1 2" key="1">
    <citation type="submission" date="2022-06" db="EMBL/GenBank/DDBJ databases">
        <title>Haloarcula sp. a new haloarchaeum isolate from saline soil.</title>
        <authorList>
            <person name="Strakova D."/>
            <person name="Galisteo C."/>
            <person name="Sanchez-Porro C."/>
            <person name="Ventosa A."/>
        </authorList>
    </citation>
    <scope>NUCLEOTIDE SEQUENCE [LARGE SCALE GENOMIC DNA]</scope>
    <source>
        <strain evidence="1 2">S1CR25-12</strain>
    </source>
</reference>
<dbReference type="EMBL" id="JAMQON010000001">
    <property type="protein sequence ID" value="MDS0257923.1"/>
    <property type="molecule type" value="Genomic_DNA"/>
</dbReference>
<keyword evidence="2" id="KW-1185">Reference proteome</keyword>
<dbReference type="Proteomes" id="UP001259659">
    <property type="component" value="Unassembled WGS sequence"/>
</dbReference>
<name>A0ABU2F6M5_9EURY</name>
<protein>
    <submittedName>
        <fullName evidence="1">Uncharacterized protein</fullName>
    </submittedName>
</protein>
<proteinExistence type="predicted"/>
<organism evidence="1 2">
    <name type="scientific">Haloarcula saliterrae</name>
    <dbReference type="NCBI Taxonomy" id="2950534"/>
    <lineage>
        <taxon>Archaea</taxon>
        <taxon>Methanobacteriati</taxon>
        <taxon>Methanobacteriota</taxon>
        <taxon>Stenosarchaea group</taxon>
        <taxon>Halobacteria</taxon>
        <taxon>Halobacteriales</taxon>
        <taxon>Haloarculaceae</taxon>
        <taxon>Haloarcula</taxon>
    </lineage>
</organism>
<evidence type="ECO:0000313" key="2">
    <source>
        <dbReference type="Proteomes" id="UP001259659"/>
    </source>
</evidence>